<keyword evidence="6 9" id="KW-0371">Homeobox</keyword>
<comment type="similarity">
    <text evidence="2">Belongs to the HD-ZIP homeobox family. Class IV subfamily.</text>
</comment>
<evidence type="ECO:0000256" key="2">
    <source>
        <dbReference type="ARBA" id="ARBA00006789"/>
    </source>
</evidence>
<dbReference type="OrthoDB" id="6159439at2759"/>
<dbReference type="EMBL" id="OOIL02006544">
    <property type="protein sequence ID" value="VFQ97469.1"/>
    <property type="molecule type" value="Genomic_DNA"/>
</dbReference>
<dbReference type="PROSITE" id="PS50848">
    <property type="entry name" value="START"/>
    <property type="match status" value="1"/>
</dbReference>
<dbReference type="Gene3D" id="1.10.10.60">
    <property type="entry name" value="Homeodomain-like"/>
    <property type="match status" value="1"/>
</dbReference>
<organism evidence="14 15">
    <name type="scientific">Cuscuta campestris</name>
    <dbReference type="NCBI Taxonomy" id="132261"/>
    <lineage>
        <taxon>Eukaryota</taxon>
        <taxon>Viridiplantae</taxon>
        <taxon>Streptophyta</taxon>
        <taxon>Embryophyta</taxon>
        <taxon>Tracheophyta</taxon>
        <taxon>Spermatophyta</taxon>
        <taxon>Magnoliopsida</taxon>
        <taxon>eudicotyledons</taxon>
        <taxon>Gunneridae</taxon>
        <taxon>Pentapetalae</taxon>
        <taxon>asterids</taxon>
        <taxon>lamiids</taxon>
        <taxon>Solanales</taxon>
        <taxon>Convolvulaceae</taxon>
        <taxon>Cuscuteae</taxon>
        <taxon>Cuscuta</taxon>
        <taxon>Cuscuta subgen. Grammica</taxon>
        <taxon>Cuscuta sect. Cleistogrammica</taxon>
    </lineage>
</organism>
<dbReference type="PROSITE" id="PS50071">
    <property type="entry name" value="HOMEOBOX_2"/>
    <property type="match status" value="1"/>
</dbReference>
<dbReference type="GO" id="GO:0003677">
    <property type="term" value="F:DNA binding"/>
    <property type="evidence" value="ECO:0007669"/>
    <property type="project" value="UniProtKB-UniRule"/>
</dbReference>
<dbReference type="Pfam" id="PF01852">
    <property type="entry name" value="START"/>
    <property type="match status" value="1"/>
</dbReference>
<evidence type="ECO:0000256" key="3">
    <source>
        <dbReference type="ARBA" id="ARBA00023015"/>
    </source>
</evidence>
<dbReference type="InterPro" id="IPR002913">
    <property type="entry name" value="START_lipid-bd_dom"/>
</dbReference>
<dbReference type="InterPro" id="IPR001356">
    <property type="entry name" value="HD"/>
</dbReference>
<evidence type="ECO:0000256" key="8">
    <source>
        <dbReference type="ARBA" id="ARBA00023242"/>
    </source>
</evidence>
<evidence type="ECO:0000256" key="7">
    <source>
        <dbReference type="ARBA" id="ARBA00023163"/>
    </source>
</evidence>
<gene>
    <name evidence="14" type="ORF">CCAM_LOCUS39245</name>
</gene>
<evidence type="ECO:0000313" key="14">
    <source>
        <dbReference type="EMBL" id="VFQ97469.1"/>
    </source>
</evidence>
<dbReference type="Pfam" id="PF25797">
    <property type="entry name" value="PDF2_C"/>
    <property type="match status" value="1"/>
</dbReference>
<keyword evidence="8 9" id="KW-0539">Nucleus</keyword>
<dbReference type="Pfam" id="PF00046">
    <property type="entry name" value="Homeodomain"/>
    <property type="match status" value="1"/>
</dbReference>
<proteinExistence type="inferred from homology"/>
<evidence type="ECO:0000256" key="1">
    <source>
        <dbReference type="ARBA" id="ARBA00004123"/>
    </source>
</evidence>
<dbReference type="GO" id="GO:0008289">
    <property type="term" value="F:lipid binding"/>
    <property type="evidence" value="ECO:0007669"/>
    <property type="project" value="InterPro"/>
</dbReference>
<dbReference type="Proteomes" id="UP000595140">
    <property type="component" value="Unassembled WGS sequence"/>
</dbReference>
<dbReference type="InterPro" id="IPR023393">
    <property type="entry name" value="START-like_dom_sf"/>
</dbReference>
<dbReference type="Gene3D" id="3.30.530.20">
    <property type="match status" value="1"/>
</dbReference>
<evidence type="ECO:0000259" key="12">
    <source>
        <dbReference type="PROSITE" id="PS50071"/>
    </source>
</evidence>
<feature type="domain" description="START" evidence="13">
    <location>
        <begin position="209"/>
        <end position="447"/>
    </location>
</feature>
<evidence type="ECO:0000256" key="5">
    <source>
        <dbReference type="ARBA" id="ARBA00023125"/>
    </source>
</evidence>
<feature type="coiled-coil region" evidence="11">
    <location>
        <begin position="114"/>
        <end position="141"/>
    </location>
</feature>
<evidence type="ECO:0000256" key="6">
    <source>
        <dbReference type="ARBA" id="ARBA00023155"/>
    </source>
</evidence>
<feature type="domain" description="Homeobox" evidence="12">
    <location>
        <begin position="87"/>
        <end position="115"/>
    </location>
</feature>
<keyword evidence="4 11" id="KW-0175">Coiled coil</keyword>
<comment type="subcellular location">
    <subcellularLocation>
        <location evidence="1 9 10">Nucleus</location>
    </subcellularLocation>
</comment>
<evidence type="ECO:0008006" key="16">
    <source>
        <dbReference type="Google" id="ProtNLM"/>
    </source>
</evidence>
<keyword evidence="5 9" id="KW-0238">DNA-binding</keyword>
<dbReference type="GO" id="GO:0005634">
    <property type="term" value="C:nucleus"/>
    <property type="evidence" value="ECO:0007669"/>
    <property type="project" value="UniProtKB-SubCell"/>
</dbReference>
<reference evidence="14 15" key="1">
    <citation type="submission" date="2018-04" db="EMBL/GenBank/DDBJ databases">
        <authorList>
            <person name="Vogel A."/>
        </authorList>
    </citation>
    <scope>NUCLEOTIDE SEQUENCE [LARGE SCALE GENOMIC DNA]</scope>
</reference>
<dbReference type="InterPro" id="IPR009057">
    <property type="entry name" value="Homeodomain-like_sf"/>
</dbReference>
<dbReference type="CDD" id="cd08875">
    <property type="entry name" value="START_ArGLABRA2_like"/>
    <property type="match status" value="1"/>
</dbReference>
<dbReference type="InterPro" id="IPR042160">
    <property type="entry name" value="HD-Zip_IV"/>
</dbReference>
<sequence>MRTTTNELKFPFLQPSSGIFGDWFHSPEMHLPYAAEPAIPPPPTAAASPATNDVNNGGYSDIIIIDDVDEEHTLQGRAGKSVDERVRKELCRSLGLDEAQIKFWFQNKRTHTKAQNERQDNTELRLENQKLRIQLLKYKKAFANVNCHQCGCRVPNPLPSQEDDWLNSHNSYHLPSLLGHHELPPISMSNQAEPPPLARETGRGLLTEVQKRQRFVTEIASCAMDELLHMAQLNEPLWVPSATTDTLHLDKDAYTRFFSGASSAGNPAGPKAVASRESATVKMDIPMLVQAFMNVGDWANMFSSIVSKAISHEILSIGVAGTYNGALQVIYADFHLPSPQVVPQSYYFLRYCKKNADGTWAIVDASIDHRHLPMSQVVGRNWRRPSGCLLEEAPKGYTKVTWVEHVEVVDEGIQLVNIYKPLLSSGLAFSAKRWIETLNRQCEHFASKMSISLPATPNDNLVVITPEGKRNIFVLAERMVKSYMNGVSGSTIQPWKVIQGGGVGVSDVRVMVRKSISEAGVPCGIILCASTSFWLPSGPNKVFHFLRDERNRSQWDILSNSGCVKELTRITYGRDIDNCVSLLRGENYPQGNVMILQESFTGSTGSFVVYSSIDMSRMIVVSRGGDPKLVSILPSGFAILPDGEMGNKSGTLLTVGFQILVDHVPTAELSSDSVQLINRLITRTVEKINSLLS</sequence>
<keyword evidence="3" id="KW-0805">Transcription regulation</keyword>
<evidence type="ECO:0000259" key="13">
    <source>
        <dbReference type="PROSITE" id="PS50848"/>
    </source>
</evidence>
<keyword evidence="15" id="KW-1185">Reference proteome</keyword>
<accession>A0A484N9A2</accession>
<keyword evidence="7" id="KW-0804">Transcription</keyword>
<dbReference type="PANTHER" id="PTHR45654">
    <property type="entry name" value="HOMEOBOX-LEUCINE ZIPPER PROTEIN MERISTEM L1"/>
    <property type="match status" value="1"/>
</dbReference>
<evidence type="ECO:0000256" key="11">
    <source>
        <dbReference type="SAM" id="Coils"/>
    </source>
</evidence>
<dbReference type="InterPro" id="IPR057993">
    <property type="entry name" value="HD-Zip_IV_C"/>
</dbReference>
<feature type="DNA-binding region" description="Homeobox" evidence="9">
    <location>
        <begin position="89"/>
        <end position="116"/>
    </location>
</feature>
<dbReference type="SMART" id="SM00234">
    <property type="entry name" value="START"/>
    <property type="match status" value="1"/>
</dbReference>
<dbReference type="PANTHER" id="PTHR45654:SF93">
    <property type="entry name" value="HOMEOBOX-LEUCINE ZIPPER PROTEIN HDG2-RELATED"/>
    <property type="match status" value="1"/>
</dbReference>
<evidence type="ECO:0000256" key="10">
    <source>
        <dbReference type="RuleBase" id="RU000682"/>
    </source>
</evidence>
<dbReference type="SUPFAM" id="SSF46689">
    <property type="entry name" value="Homeodomain-like"/>
    <property type="match status" value="1"/>
</dbReference>
<dbReference type="CDD" id="cd00086">
    <property type="entry name" value="homeodomain"/>
    <property type="match status" value="1"/>
</dbReference>
<name>A0A484N9A2_9ASTE</name>
<evidence type="ECO:0000313" key="15">
    <source>
        <dbReference type="Proteomes" id="UP000595140"/>
    </source>
</evidence>
<protein>
    <recommendedName>
        <fullName evidence="16">Homeobox domain-containing protein</fullName>
    </recommendedName>
</protein>
<dbReference type="SUPFAM" id="SSF55961">
    <property type="entry name" value="Bet v1-like"/>
    <property type="match status" value="2"/>
</dbReference>
<dbReference type="AlphaFoldDB" id="A0A484N9A2"/>
<evidence type="ECO:0000256" key="9">
    <source>
        <dbReference type="PROSITE-ProRule" id="PRU00108"/>
    </source>
</evidence>
<evidence type="ECO:0000256" key="4">
    <source>
        <dbReference type="ARBA" id="ARBA00023054"/>
    </source>
</evidence>